<protein>
    <submittedName>
        <fullName evidence="2">Uncharacterized protein</fullName>
    </submittedName>
</protein>
<accession>A0ABM6PYD0</accession>
<gene>
    <name evidence="2" type="ORF">BTO15_06245</name>
</gene>
<evidence type="ECO:0000313" key="3">
    <source>
        <dbReference type="Proteomes" id="UP000232721"/>
    </source>
</evidence>
<reference evidence="2 3" key="1">
    <citation type="submission" date="2017-02" db="EMBL/GenBank/DDBJ databases">
        <title>Trade-off between light-utilization and light-protection in marine flavobacteria.</title>
        <authorList>
            <person name="Kumagai Y."/>
            <person name="Yoshizawa S."/>
            <person name="Kogure K."/>
            <person name="Iwasaki W."/>
        </authorList>
    </citation>
    <scope>NUCLEOTIDE SEQUENCE [LARGE SCALE GENOMIC DNA]</scope>
    <source>
        <strain evidence="2 3">KCTC 23670</strain>
    </source>
</reference>
<feature type="transmembrane region" description="Helical" evidence="1">
    <location>
        <begin position="183"/>
        <end position="201"/>
    </location>
</feature>
<dbReference type="RefSeq" id="WP_208890798.1">
    <property type="nucleotide sequence ID" value="NZ_CP019336.1"/>
</dbReference>
<keyword evidence="3" id="KW-1185">Reference proteome</keyword>
<name>A0ABM6PYD0_9FLAO</name>
<sequence>MELTTQQLQRVEHYLNVKDITYIDIRTEVFDHIVSDIETKIETEKLDFETVFYNVTDKWNIHLKQTSSWLYGIAYSAPKIVMKKVNNNFRKWFLISNSLMILLSMAEKELNLSFSKNTQVFLTNSLVIINIISSFILVFLMTKNSKIKEKTSYSFILKTQSLGFFLGFVAIFFSGIIEGVTPIYSLTLTYIAVTYIYSHFLKKHKEAIKKYKIL</sequence>
<organism evidence="2 3">
    <name type="scientific">Polaribacter sejongensis</name>
    <dbReference type="NCBI Taxonomy" id="985043"/>
    <lineage>
        <taxon>Bacteria</taxon>
        <taxon>Pseudomonadati</taxon>
        <taxon>Bacteroidota</taxon>
        <taxon>Flavobacteriia</taxon>
        <taxon>Flavobacteriales</taxon>
        <taxon>Flavobacteriaceae</taxon>
    </lineage>
</organism>
<proteinExistence type="predicted"/>
<keyword evidence="1" id="KW-0812">Transmembrane</keyword>
<keyword evidence="1" id="KW-1133">Transmembrane helix</keyword>
<evidence type="ECO:0000256" key="1">
    <source>
        <dbReference type="SAM" id="Phobius"/>
    </source>
</evidence>
<feature type="transmembrane region" description="Helical" evidence="1">
    <location>
        <begin position="161"/>
        <end position="177"/>
    </location>
</feature>
<dbReference type="Proteomes" id="UP000232721">
    <property type="component" value="Chromosome"/>
</dbReference>
<dbReference type="EMBL" id="CP019336">
    <property type="protein sequence ID" value="AUC21731.1"/>
    <property type="molecule type" value="Genomic_DNA"/>
</dbReference>
<keyword evidence="1" id="KW-0472">Membrane</keyword>
<feature type="transmembrane region" description="Helical" evidence="1">
    <location>
        <begin position="118"/>
        <end position="140"/>
    </location>
</feature>
<feature type="transmembrane region" description="Helical" evidence="1">
    <location>
        <begin position="89"/>
        <end position="106"/>
    </location>
</feature>
<evidence type="ECO:0000313" key="2">
    <source>
        <dbReference type="EMBL" id="AUC21731.1"/>
    </source>
</evidence>